<dbReference type="Proteomes" id="UP000824019">
    <property type="component" value="Unassembled WGS sequence"/>
</dbReference>
<dbReference type="Gene3D" id="3.40.50.12780">
    <property type="entry name" value="N-terminal domain of ligase-like"/>
    <property type="match status" value="1"/>
</dbReference>
<feature type="domain" description="AMP-dependent synthetase/ligase" evidence="3">
    <location>
        <begin position="102"/>
        <end position="251"/>
    </location>
</feature>
<comment type="similarity">
    <text evidence="1">Belongs to the ATP-dependent AMP-binding enzyme family.</text>
</comment>
<accession>A0A9E1F8Q6</accession>
<dbReference type="PANTHER" id="PTHR43201:SF5">
    <property type="entry name" value="MEDIUM-CHAIN ACYL-COA LIGASE ACSF2, MITOCHONDRIAL"/>
    <property type="match status" value="1"/>
</dbReference>
<dbReference type="GO" id="GO:0006631">
    <property type="term" value="P:fatty acid metabolic process"/>
    <property type="evidence" value="ECO:0007669"/>
    <property type="project" value="TreeGrafter"/>
</dbReference>
<evidence type="ECO:0000313" key="4">
    <source>
        <dbReference type="EMBL" id="MBS5829728.1"/>
    </source>
</evidence>
<evidence type="ECO:0000259" key="3">
    <source>
        <dbReference type="Pfam" id="PF00501"/>
    </source>
</evidence>
<dbReference type="PANTHER" id="PTHR43201">
    <property type="entry name" value="ACYL-COA SYNTHETASE"/>
    <property type="match status" value="1"/>
</dbReference>
<dbReference type="InterPro" id="IPR000873">
    <property type="entry name" value="AMP-dep_synth/lig_dom"/>
</dbReference>
<sequence length="269" mass="29627">MDFKKSLKAFKFVDINKDLYEYAATFGANLKEKNLSEIEIYLSQSFEFCAAFFGALGVGVKPILLAKPIYSGDKFVINDENFGDFLDFSKSMELKFDQNSTFFLQTSGSSGASKNIQKSLGTMIDEGLFLKDELGFGEGDKFFASVSHQHMFGLTFKIFLPLISGAKAVSKELNYPEAIFELDLTNLTFITSPVLLQTLVSSPRAAEISWLKNIICAGSALKSELRAKIESLSSARIIEIYGSTETGIVARNLGDELLLFSKVKAGLSE</sequence>
<dbReference type="AlphaFoldDB" id="A0A9E1F8Q6"/>
<feature type="non-terminal residue" evidence="4">
    <location>
        <position position="269"/>
    </location>
</feature>
<dbReference type="InterPro" id="IPR042099">
    <property type="entry name" value="ANL_N_sf"/>
</dbReference>
<dbReference type="SUPFAM" id="SSF56801">
    <property type="entry name" value="Acetyl-CoA synthetase-like"/>
    <property type="match status" value="1"/>
</dbReference>
<dbReference type="Pfam" id="PF00501">
    <property type="entry name" value="AMP-binding"/>
    <property type="match status" value="1"/>
</dbReference>
<keyword evidence="2 4" id="KW-0436">Ligase</keyword>
<gene>
    <name evidence="4" type="ORF">KIC69_02700</name>
</gene>
<protein>
    <submittedName>
        <fullName evidence="4">Acyl--CoA ligase</fullName>
    </submittedName>
</protein>
<evidence type="ECO:0000256" key="2">
    <source>
        <dbReference type="ARBA" id="ARBA00022598"/>
    </source>
</evidence>
<proteinExistence type="inferred from homology"/>
<dbReference type="GO" id="GO:0031956">
    <property type="term" value="F:medium-chain fatty acid-CoA ligase activity"/>
    <property type="evidence" value="ECO:0007669"/>
    <property type="project" value="TreeGrafter"/>
</dbReference>
<comment type="caution">
    <text evidence="4">The sequence shown here is derived from an EMBL/GenBank/DDBJ whole genome shotgun (WGS) entry which is preliminary data.</text>
</comment>
<organism evidence="4 5">
    <name type="scientific">Campylobacter concisus</name>
    <dbReference type="NCBI Taxonomy" id="199"/>
    <lineage>
        <taxon>Bacteria</taxon>
        <taxon>Pseudomonadati</taxon>
        <taxon>Campylobacterota</taxon>
        <taxon>Epsilonproteobacteria</taxon>
        <taxon>Campylobacterales</taxon>
        <taxon>Campylobacteraceae</taxon>
        <taxon>Campylobacter</taxon>
    </lineage>
</organism>
<dbReference type="EMBL" id="JAHAKR010000081">
    <property type="protein sequence ID" value="MBS5829728.1"/>
    <property type="molecule type" value="Genomic_DNA"/>
</dbReference>
<evidence type="ECO:0000313" key="5">
    <source>
        <dbReference type="Proteomes" id="UP000824019"/>
    </source>
</evidence>
<reference evidence="4" key="1">
    <citation type="submission" date="2021-02" db="EMBL/GenBank/DDBJ databases">
        <title>Infant gut strain persistence is associated with maternal origin, phylogeny, and functional potential including surface adhesion and iron acquisition.</title>
        <authorList>
            <person name="Lou Y.C."/>
        </authorList>
    </citation>
    <scope>NUCLEOTIDE SEQUENCE</scope>
    <source>
        <strain evidence="4">L3_101_000G1_dasL3_101_000G1_concoct_7_sub</strain>
    </source>
</reference>
<name>A0A9E1F8Q6_9BACT</name>
<evidence type="ECO:0000256" key="1">
    <source>
        <dbReference type="ARBA" id="ARBA00006432"/>
    </source>
</evidence>